<protein>
    <submittedName>
        <fullName evidence="1">Uncharacterized protein</fullName>
    </submittedName>
</protein>
<organism evidence="1 2">
    <name type="scientific">Geomonas propionica</name>
    <dbReference type="NCBI Taxonomy" id="2798582"/>
    <lineage>
        <taxon>Bacteria</taxon>
        <taxon>Pseudomonadati</taxon>
        <taxon>Thermodesulfobacteriota</taxon>
        <taxon>Desulfuromonadia</taxon>
        <taxon>Geobacterales</taxon>
        <taxon>Geobacteraceae</taxon>
        <taxon>Geomonas</taxon>
    </lineage>
</organism>
<dbReference type="Proteomes" id="UP000641025">
    <property type="component" value="Unassembled WGS sequence"/>
</dbReference>
<sequence length="58" mass="6291">MQHYHKIEMPPLGHRTVFRLAALVLLLALPLPGCATPSSPLPTATRHYPAITIYIGSG</sequence>
<accession>A0ABS0YXG4</accession>
<comment type="caution">
    <text evidence="1">The sequence shown here is derived from an EMBL/GenBank/DDBJ whole genome shotgun (WGS) entry which is preliminary data.</text>
</comment>
<dbReference type="EMBL" id="JAEMHK010000023">
    <property type="protein sequence ID" value="MBJ6802665.1"/>
    <property type="molecule type" value="Genomic_DNA"/>
</dbReference>
<evidence type="ECO:0000313" key="2">
    <source>
        <dbReference type="Proteomes" id="UP000641025"/>
    </source>
</evidence>
<name>A0ABS0YXG4_9BACT</name>
<gene>
    <name evidence="1" type="ORF">JFN90_21255</name>
</gene>
<proteinExistence type="predicted"/>
<keyword evidence="2" id="KW-1185">Reference proteome</keyword>
<evidence type="ECO:0000313" key="1">
    <source>
        <dbReference type="EMBL" id="MBJ6802665.1"/>
    </source>
</evidence>
<reference evidence="1 2" key="1">
    <citation type="submission" date="2020-12" db="EMBL/GenBank/DDBJ databases">
        <title>Geomonas sp. Red259, isolated from paddy soil.</title>
        <authorList>
            <person name="Xu Z."/>
            <person name="Zhang Z."/>
            <person name="Masuda Y."/>
            <person name="Itoh H."/>
            <person name="Senoo K."/>
        </authorList>
    </citation>
    <scope>NUCLEOTIDE SEQUENCE [LARGE SCALE GENOMIC DNA]</scope>
    <source>
        <strain evidence="1 2">Red259</strain>
    </source>
</reference>
<dbReference type="RefSeq" id="WP_199397135.1">
    <property type="nucleotide sequence ID" value="NZ_JAEMHK010000023.1"/>
</dbReference>